<keyword evidence="4 5" id="KW-0143">Chaperone</keyword>
<dbReference type="RefSeq" id="WP_022502411.1">
    <property type="nucleotide sequence ID" value="NZ_JBBMER010000007.1"/>
</dbReference>
<dbReference type="InterPro" id="IPR003775">
    <property type="entry name" value="Flagellar_assembly_factor_FliW"/>
</dbReference>
<comment type="caution">
    <text evidence="6">The sequence shown here is derived from an EMBL/GenBank/DDBJ whole genome shotgun (WGS) entry which is preliminary data.</text>
</comment>
<evidence type="ECO:0000313" key="6">
    <source>
        <dbReference type="EMBL" id="MEQ2380265.1"/>
    </source>
</evidence>
<dbReference type="PANTHER" id="PTHR39190:SF1">
    <property type="entry name" value="FLAGELLAR ASSEMBLY FACTOR FLIW"/>
    <property type="match status" value="1"/>
</dbReference>
<comment type="subunit">
    <text evidence="5">Interacts with translational regulator CsrA and flagellin(s).</text>
</comment>
<dbReference type="Gene3D" id="2.30.290.10">
    <property type="entry name" value="BH3618-like"/>
    <property type="match status" value="1"/>
</dbReference>
<name>A0ABV1BX00_9FIRM</name>
<organism evidence="6 7">
    <name type="scientific">[Lactobacillus] rogosae</name>
    <dbReference type="NCBI Taxonomy" id="706562"/>
    <lineage>
        <taxon>Bacteria</taxon>
        <taxon>Bacillati</taxon>
        <taxon>Bacillota</taxon>
        <taxon>Clostridia</taxon>
        <taxon>Lachnospirales</taxon>
        <taxon>Lachnospiraceae</taxon>
        <taxon>Lachnospira</taxon>
    </lineage>
</organism>
<dbReference type="HAMAP" id="MF_01185">
    <property type="entry name" value="FliW"/>
    <property type="match status" value="1"/>
</dbReference>
<dbReference type="SUPFAM" id="SSF141457">
    <property type="entry name" value="BH3618-like"/>
    <property type="match status" value="1"/>
</dbReference>
<keyword evidence="2 5" id="KW-1005">Bacterial flagellum biogenesis</keyword>
<gene>
    <name evidence="5" type="primary">fliW</name>
    <name evidence="6" type="ORF">WMO14_10270</name>
</gene>
<keyword evidence="6" id="KW-0969">Cilium</keyword>
<reference evidence="6 7" key="1">
    <citation type="submission" date="2024-03" db="EMBL/GenBank/DDBJ databases">
        <title>Human intestinal bacterial collection.</title>
        <authorList>
            <person name="Pauvert C."/>
            <person name="Hitch T.C.A."/>
            <person name="Clavel T."/>
        </authorList>
    </citation>
    <scope>NUCLEOTIDE SEQUENCE [LARGE SCALE GENOMIC DNA]</scope>
    <source>
        <strain evidence="6 7">CLA-AA-H255</strain>
    </source>
</reference>
<keyword evidence="6" id="KW-0282">Flagellum</keyword>
<dbReference type="Proteomes" id="UP001442364">
    <property type="component" value="Unassembled WGS sequence"/>
</dbReference>
<comment type="function">
    <text evidence="5">Acts as an anti-CsrA protein, binds CsrA and prevents it from repressing translation of its target genes, one of which is flagellin. Binds to flagellin and participates in the assembly of the flagellum.</text>
</comment>
<evidence type="ECO:0000256" key="2">
    <source>
        <dbReference type="ARBA" id="ARBA00022795"/>
    </source>
</evidence>
<evidence type="ECO:0000256" key="5">
    <source>
        <dbReference type="HAMAP-Rule" id="MF_01185"/>
    </source>
</evidence>
<comment type="similarity">
    <text evidence="5">Belongs to the FliW family.</text>
</comment>
<sequence>MKVDTRWFGTVDIDDDKIITFDLGVIGFENCKKFTLIYDVDKGDEASIMWLQSLDEPELALPMLKPELIKEDYDPIVEDEMLKALGSDIKEADLIVFCVLTVPADITKMTINFKAPIIVNADTLKGVQLIADNNDYEVRYPIYSILEERKGE</sequence>
<keyword evidence="6" id="KW-0966">Cell projection</keyword>
<dbReference type="EMBL" id="JBBMER010000007">
    <property type="protein sequence ID" value="MEQ2380265.1"/>
    <property type="molecule type" value="Genomic_DNA"/>
</dbReference>
<evidence type="ECO:0000313" key="7">
    <source>
        <dbReference type="Proteomes" id="UP001442364"/>
    </source>
</evidence>
<comment type="subcellular location">
    <subcellularLocation>
        <location evidence="5">Cytoplasm</location>
    </subcellularLocation>
</comment>
<evidence type="ECO:0000256" key="1">
    <source>
        <dbReference type="ARBA" id="ARBA00022490"/>
    </source>
</evidence>
<dbReference type="PANTHER" id="PTHR39190">
    <property type="entry name" value="FLAGELLAR ASSEMBLY FACTOR FLIW"/>
    <property type="match status" value="1"/>
</dbReference>
<keyword evidence="7" id="KW-1185">Reference proteome</keyword>
<protein>
    <recommendedName>
        <fullName evidence="5">Flagellar assembly factor FliW</fullName>
    </recommendedName>
</protein>
<dbReference type="Pfam" id="PF02623">
    <property type="entry name" value="FliW"/>
    <property type="match status" value="1"/>
</dbReference>
<accession>A0ABV1BX00</accession>
<dbReference type="InterPro" id="IPR024046">
    <property type="entry name" value="Flagellar_assmbl_FliW_dom_sf"/>
</dbReference>
<keyword evidence="3 5" id="KW-0810">Translation regulation</keyword>
<evidence type="ECO:0000256" key="3">
    <source>
        <dbReference type="ARBA" id="ARBA00022845"/>
    </source>
</evidence>
<keyword evidence="1 5" id="KW-0963">Cytoplasm</keyword>
<proteinExistence type="inferred from homology"/>
<evidence type="ECO:0000256" key="4">
    <source>
        <dbReference type="ARBA" id="ARBA00023186"/>
    </source>
</evidence>